<dbReference type="AlphaFoldDB" id="A7SPA7"/>
<dbReference type="GO" id="GO:0006915">
    <property type="term" value="P:apoptotic process"/>
    <property type="evidence" value="ECO:0007669"/>
    <property type="project" value="UniProtKB-KW"/>
</dbReference>
<dbReference type="SMART" id="SM00115">
    <property type="entry name" value="CASc"/>
    <property type="match status" value="1"/>
</dbReference>
<dbReference type="CDD" id="cd00032">
    <property type="entry name" value="CASc"/>
    <property type="match status" value="1"/>
</dbReference>
<dbReference type="InterPro" id="IPR002138">
    <property type="entry name" value="Pept_C14_p10"/>
</dbReference>
<feature type="domain" description="Caspase family p10" evidence="4">
    <location>
        <begin position="159"/>
        <end position="241"/>
    </location>
</feature>
<evidence type="ECO:0000256" key="3">
    <source>
        <dbReference type="RuleBase" id="RU003971"/>
    </source>
</evidence>
<dbReference type="PROSITE" id="PS50208">
    <property type="entry name" value="CASPASE_P20"/>
    <property type="match status" value="1"/>
</dbReference>
<dbReference type="STRING" id="45351.A7SPA7"/>
<dbReference type="eggNOG" id="KOG3573">
    <property type="taxonomic scope" value="Eukaryota"/>
</dbReference>
<dbReference type="GO" id="GO:0005737">
    <property type="term" value="C:cytoplasm"/>
    <property type="evidence" value="ECO:0007669"/>
    <property type="project" value="UniProtKB-ARBA"/>
</dbReference>
<dbReference type="PROSITE" id="PS50207">
    <property type="entry name" value="CASPASE_P10"/>
    <property type="match status" value="1"/>
</dbReference>
<organism evidence="6 7">
    <name type="scientific">Nematostella vectensis</name>
    <name type="common">Starlet sea anemone</name>
    <dbReference type="NCBI Taxonomy" id="45351"/>
    <lineage>
        <taxon>Eukaryota</taxon>
        <taxon>Metazoa</taxon>
        <taxon>Cnidaria</taxon>
        <taxon>Anthozoa</taxon>
        <taxon>Hexacorallia</taxon>
        <taxon>Actiniaria</taxon>
        <taxon>Edwardsiidae</taxon>
        <taxon>Nematostella</taxon>
    </lineage>
</organism>
<dbReference type="HOGENOM" id="CLU_036904_2_1_1"/>
<keyword evidence="2" id="KW-0053">Apoptosis</keyword>
<dbReference type="EMBL" id="DS469730">
    <property type="protein sequence ID" value="EDO34460.1"/>
    <property type="molecule type" value="Genomic_DNA"/>
</dbReference>
<dbReference type="GO" id="GO:0043067">
    <property type="term" value="P:regulation of programmed cell death"/>
    <property type="evidence" value="ECO:0007669"/>
    <property type="project" value="UniProtKB-ARBA"/>
</dbReference>
<dbReference type="InterPro" id="IPR033139">
    <property type="entry name" value="Caspase_cys_AS"/>
</dbReference>
<reference evidence="6 7" key="1">
    <citation type="journal article" date="2007" name="Science">
        <title>Sea anemone genome reveals ancestral eumetazoan gene repertoire and genomic organization.</title>
        <authorList>
            <person name="Putnam N.H."/>
            <person name="Srivastava M."/>
            <person name="Hellsten U."/>
            <person name="Dirks B."/>
            <person name="Chapman J."/>
            <person name="Salamov A."/>
            <person name="Terry A."/>
            <person name="Shapiro H."/>
            <person name="Lindquist E."/>
            <person name="Kapitonov V.V."/>
            <person name="Jurka J."/>
            <person name="Genikhovich G."/>
            <person name="Grigoriev I.V."/>
            <person name="Lucas S.M."/>
            <person name="Steele R.E."/>
            <person name="Finnerty J.R."/>
            <person name="Technau U."/>
            <person name="Martindale M.Q."/>
            <person name="Rokhsar D.S."/>
        </authorList>
    </citation>
    <scope>NUCLEOTIDE SEQUENCE [LARGE SCALE GENOMIC DNA]</scope>
    <source>
        <strain evidence="7">CH2 X CH6</strain>
    </source>
</reference>
<protein>
    <submittedName>
        <fullName evidence="6">Uncharacterized protein</fullName>
    </submittedName>
</protein>
<dbReference type="InterPro" id="IPR001309">
    <property type="entry name" value="Pept_C14_p20"/>
</dbReference>
<dbReference type="Proteomes" id="UP000001593">
    <property type="component" value="Unassembled WGS sequence"/>
</dbReference>
<feature type="domain" description="Caspase family p20" evidence="5">
    <location>
        <begin position="10"/>
        <end position="134"/>
    </location>
</feature>
<dbReference type="Gene3D" id="3.40.50.1460">
    <property type="match status" value="1"/>
</dbReference>
<dbReference type="PANTHER" id="PTHR48169:SF7">
    <property type="entry name" value="CASPASE 10"/>
    <property type="match status" value="1"/>
</dbReference>
<dbReference type="GO" id="GO:0004197">
    <property type="term" value="F:cysteine-type endopeptidase activity"/>
    <property type="evidence" value="ECO:0007669"/>
    <property type="project" value="InterPro"/>
</dbReference>
<dbReference type="GO" id="GO:0006508">
    <property type="term" value="P:proteolysis"/>
    <property type="evidence" value="ECO:0007669"/>
    <property type="project" value="InterPro"/>
</dbReference>
<evidence type="ECO:0000259" key="4">
    <source>
        <dbReference type="PROSITE" id="PS50207"/>
    </source>
</evidence>
<comment type="similarity">
    <text evidence="1 3">Belongs to the peptidase C14A family.</text>
</comment>
<dbReference type="FunFam" id="3.40.50.1460:FF:000035">
    <property type="entry name" value="Predicted protein"/>
    <property type="match status" value="1"/>
</dbReference>
<dbReference type="OrthoDB" id="5951217at2759"/>
<evidence type="ECO:0000256" key="2">
    <source>
        <dbReference type="ARBA" id="ARBA00022703"/>
    </source>
</evidence>
<dbReference type="PhylomeDB" id="A7SPA7"/>
<dbReference type="OMA" id="NTHIMDI"/>
<gene>
    <name evidence="6" type="ORF">NEMVEDRAFT_v1g125844</name>
</gene>
<evidence type="ECO:0000256" key="1">
    <source>
        <dbReference type="ARBA" id="ARBA00010134"/>
    </source>
</evidence>
<accession>A7SPA7</accession>
<evidence type="ECO:0000259" key="5">
    <source>
        <dbReference type="PROSITE" id="PS50208"/>
    </source>
</evidence>
<evidence type="ECO:0000313" key="6">
    <source>
        <dbReference type="EMBL" id="EDO34460.1"/>
    </source>
</evidence>
<dbReference type="Pfam" id="PF00656">
    <property type="entry name" value="Peptidase_C14"/>
    <property type="match status" value="1"/>
</dbReference>
<dbReference type="KEGG" id="nve:5505811"/>
<sequence length="242" mass="27687">MPAYPMTSRPRGICLIISNQHFDKPELRKRDGNEQDVENLKRTFENLHFVVEIRQDKTASEMYTIAREFSSIDHSAYDLFVCCILSHGMLGSIYGSDSNLIEINEISSQFKGNACPTLAHKPKLFFIQACRGQDFDRGIQADATRDMDASDAVRQNAEPNESHFLLGYATPPGYVSWRSQVHGSWYISFLCEVLSTYCERYDLVTMMVKVNDKVSEAFTRKGYKQCPAPVVTLRKRIYLNEN</sequence>
<dbReference type="GO" id="GO:0051604">
    <property type="term" value="P:protein maturation"/>
    <property type="evidence" value="ECO:0007669"/>
    <property type="project" value="UniProtKB-ARBA"/>
</dbReference>
<dbReference type="InterPro" id="IPR011600">
    <property type="entry name" value="Pept_C14_caspase"/>
</dbReference>
<name>A7SPA7_NEMVE</name>
<dbReference type="InParanoid" id="A7SPA7"/>
<dbReference type="PRINTS" id="PR00376">
    <property type="entry name" value="IL1BCENZYME"/>
</dbReference>
<dbReference type="InterPro" id="IPR029030">
    <property type="entry name" value="Caspase-like_dom_sf"/>
</dbReference>
<dbReference type="PANTHER" id="PTHR48169">
    <property type="entry name" value="DED DOMAIN-CONTAINING PROTEIN"/>
    <property type="match status" value="1"/>
</dbReference>
<proteinExistence type="inferred from homology"/>
<evidence type="ECO:0000313" key="7">
    <source>
        <dbReference type="Proteomes" id="UP000001593"/>
    </source>
</evidence>
<dbReference type="InterPro" id="IPR015917">
    <property type="entry name" value="Pept_C14A"/>
</dbReference>
<dbReference type="PROSITE" id="PS01122">
    <property type="entry name" value="CASPASE_CYS"/>
    <property type="match status" value="1"/>
</dbReference>
<keyword evidence="7" id="KW-1185">Reference proteome</keyword>
<dbReference type="FunCoup" id="A7SPA7">
    <property type="interactions" value="53"/>
</dbReference>
<dbReference type="SUPFAM" id="SSF52129">
    <property type="entry name" value="Caspase-like"/>
    <property type="match status" value="1"/>
</dbReference>